<gene>
    <name evidence="1" type="ORF">B5F17_04240</name>
</gene>
<protein>
    <recommendedName>
        <fullName evidence="3">DUF2993 domain-containing protein</fullName>
    </recommendedName>
</protein>
<reference evidence="2" key="1">
    <citation type="submission" date="2017-04" db="EMBL/GenBank/DDBJ databases">
        <title>Function of individual gut microbiota members based on whole genome sequencing of pure cultures obtained from chicken caecum.</title>
        <authorList>
            <person name="Medvecky M."/>
            <person name="Cejkova D."/>
            <person name="Polansky O."/>
            <person name="Karasova D."/>
            <person name="Kubasova T."/>
            <person name="Cizek A."/>
            <person name="Rychlik I."/>
        </authorList>
    </citation>
    <scope>NUCLEOTIDE SEQUENCE [LARGE SCALE GENOMIC DNA]</scope>
    <source>
        <strain evidence="2">An180</strain>
    </source>
</reference>
<dbReference type="AlphaFoldDB" id="A0A1Y4LI41"/>
<comment type="caution">
    <text evidence="1">The sequence shown here is derived from an EMBL/GenBank/DDBJ whole genome shotgun (WGS) entry which is preliminary data.</text>
</comment>
<dbReference type="RefSeq" id="WP_087371159.1">
    <property type="nucleotide sequence ID" value="NZ_NFKK01000003.1"/>
</dbReference>
<name>A0A1Y4LI41_9FIRM</name>
<proteinExistence type="predicted"/>
<evidence type="ECO:0000313" key="2">
    <source>
        <dbReference type="Proteomes" id="UP000195897"/>
    </source>
</evidence>
<sequence length="185" mass="20025">MLRKYLPSVCMFVCLLLCVLLIGRVVLHSDIPLHMPRTTVQRVSGRDAEQDTRQITLDGGALTTLISRQLPVDFPLTNLNIQLTEQGSACFTADIDPSALELPRAASILLPNTCKLTAVVSIGYQEGSIILHPQALEIGGLTLPHSLLEPVCDTLAEAATNGLRAQGISLQSLSIENEILYINLD</sequence>
<dbReference type="EMBL" id="NFKK01000003">
    <property type="protein sequence ID" value="OUP53802.1"/>
    <property type="molecule type" value="Genomic_DNA"/>
</dbReference>
<evidence type="ECO:0008006" key="3">
    <source>
        <dbReference type="Google" id="ProtNLM"/>
    </source>
</evidence>
<evidence type="ECO:0000313" key="1">
    <source>
        <dbReference type="EMBL" id="OUP53802.1"/>
    </source>
</evidence>
<organism evidence="1 2">
    <name type="scientific">Butyricicoccus pullicaecorum</name>
    <dbReference type="NCBI Taxonomy" id="501571"/>
    <lineage>
        <taxon>Bacteria</taxon>
        <taxon>Bacillati</taxon>
        <taxon>Bacillota</taxon>
        <taxon>Clostridia</taxon>
        <taxon>Eubacteriales</taxon>
        <taxon>Butyricicoccaceae</taxon>
        <taxon>Butyricicoccus</taxon>
    </lineage>
</organism>
<accession>A0A1Y4LI41</accession>
<dbReference type="Proteomes" id="UP000195897">
    <property type="component" value="Unassembled WGS sequence"/>
</dbReference>